<sequence>MKDYFQKDIPVLLNFTDYKGLLNGFARHEADQTQYDARLIYNQRKPEELQLTIYYKSADYLYEKLDFLRSSGVNILNLIFPVISEHAWVHPEFFIFSRSSLIELQETHYFEHDKKTLILILDNLDLFENGRYAMDGRFRLTENVFPHLSSYIRYGQLGNYDQGDRFIDRNDNRYTKFGMVNFVLSFNHSSKSTTSVKDFVITRDAHLNIRDESGQLKDTELLIFGEDLCLLMALYWEKNIDFFNAVVRVNDKEHYANREVFKLCEDNFDASEEFYLKEQYSTFYDFAESVSFENFQKHKELLQESVPRLIRIKNLDDISAFMIFYNVIEKCRNYFLENAIQGSPFTVKEEFEFTLSKSKTNDFIKNKIKEIGEIVAQSDKEEFDSKASLKVTFIKKTGLIDQFESFISHLDLDSGKYDLKFEELIKIRNQIYHGNVPEVDVSSYNHEMKKLVLDILLKIIT</sequence>
<dbReference type="AlphaFoldDB" id="A0A086A463"/>
<evidence type="ECO:0008006" key="5">
    <source>
        <dbReference type="Google" id="ProtNLM"/>
    </source>
</evidence>
<evidence type="ECO:0000313" key="2">
    <source>
        <dbReference type="EMBL" id="OXA93679.1"/>
    </source>
</evidence>
<organism evidence="1 3">
    <name type="scientific">Flavobacterium hydatis</name>
    <name type="common">Cytophaga aquatilis</name>
    <dbReference type="NCBI Taxonomy" id="991"/>
    <lineage>
        <taxon>Bacteria</taxon>
        <taxon>Pseudomonadati</taxon>
        <taxon>Bacteroidota</taxon>
        <taxon>Flavobacteriia</taxon>
        <taxon>Flavobacteriales</taxon>
        <taxon>Flavobacteriaceae</taxon>
        <taxon>Flavobacterium</taxon>
    </lineage>
</organism>
<dbReference type="RefSeq" id="WP_035626054.1">
    <property type="nucleotide sequence ID" value="NZ_JBEWQG010000002.1"/>
</dbReference>
<evidence type="ECO:0000313" key="1">
    <source>
        <dbReference type="EMBL" id="KFF11477.1"/>
    </source>
</evidence>
<dbReference type="Proteomes" id="UP000198424">
    <property type="component" value="Unassembled WGS sequence"/>
</dbReference>
<gene>
    <name evidence="2" type="ORF">B0A62_13085</name>
    <name evidence="1" type="ORF">IW20_19520</name>
</gene>
<dbReference type="OrthoDB" id="1298154at2"/>
<dbReference type="EMBL" id="MUGY01000013">
    <property type="protein sequence ID" value="OXA93679.1"/>
    <property type="molecule type" value="Genomic_DNA"/>
</dbReference>
<reference evidence="2 4" key="2">
    <citation type="submission" date="2016-11" db="EMBL/GenBank/DDBJ databases">
        <title>Whole genomes of Flavobacteriaceae.</title>
        <authorList>
            <person name="Stine C."/>
            <person name="Li C."/>
            <person name="Tadesse D."/>
        </authorList>
    </citation>
    <scope>NUCLEOTIDE SEQUENCE [LARGE SCALE GENOMIC DNA]</scope>
    <source>
        <strain evidence="2 4">ATCC 29551</strain>
    </source>
</reference>
<dbReference type="EMBL" id="JPRM01000035">
    <property type="protein sequence ID" value="KFF11477.1"/>
    <property type="molecule type" value="Genomic_DNA"/>
</dbReference>
<name>A0A086A463_FLAHY</name>
<evidence type="ECO:0000313" key="3">
    <source>
        <dbReference type="Proteomes" id="UP000028712"/>
    </source>
</evidence>
<keyword evidence="4" id="KW-1185">Reference proteome</keyword>
<comment type="caution">
    <text evidence="1">The sequence shown here is derived from an EMBL/GenBank/DDBJ whole genome shotgun (WGS) entry which is preliminary data.</text>
</comment>
<dbReference type="Proteomes" id="UP000028712">
    <property type="component" value="Unassembled WGS sequence"/>
</dbReference>
<evidence type="ECO:0000313" key="4">
    <source>
        <dbReference type="Proteomes" id="UP000198424"/>
    </source>
</evidence>
<accession>A0A086A463</accession>
<proteinExistence type="predicted"/>
<protein>
    <recommendedName>
        <fullName evidence="5">ApeA N-terminal domain-containing protein</fullName>
    </recommendedName>
</protein>
<reference evidence="1 3" key="1">
    <citation type="submission" date="2014-07" db="EMBL/GenBank/DDBJ databases">
        <title>Genome of Flavobacterium hydatis DSM 2063.</title>
        <authorList>
            <person name="Pipes S.E."/>
            <person name="Stropko S.J."/>
            <person name="Newman J.D."/>
        </authorList>
    </citation>
    <scope>NUCLEOTIDE SEQUENCE [LARGE SCALE GENOMIC DNA]</scope>
    <source>
        <strain evidence="1 3">DSM 2063</strain>
    </source>
</reference>